<protein>
    <submittedName>
        <fullName evidence="1">Uncharacterized protein</fullName>
    </submittedName>
</protein>
<name>H1DG30_9BACT</name>
<dbReference type="GO" id="GO:0008237">
    <property type="term" value="F:metallopeptidase activity"/>
    <property type="evidence" value="ECO:0007669"/>
    <property type="project" value="InterPro"/>
</dbReference>
<proteinExistence type="predicted"/>
<dbReference type="RefSeq" id="WP_009136364.1">
    <property type="nucleotide sequence ID" value="NZ_JH594596.1"/>
</dbReference>
<dbReference type="SUPFAM" id="SSF52047">
    <property type="entry name" value="RNI-like"/>
    <property type="match status" value="1"/>
</dbReference>
<dbReference type="AlphaFoldDB" id="H1DG30"/>
<keyword evidence="2" id="KW-1185">Reference proteome</keyword>
<accession>H1DG30</accession>
<evidence type="ECO:0000313" key="1">
    <source>
        <dbReference type="EMBL" id="EHP48853.1"/>
    </source>
</evidence>
<dbReference type="PROSITE" id="PS51257">
    <property type="entry name" value="PROKAR_LIPOPROTEIN"/>
    <property type="match status" value="1"/>
</dbReference>
<sequence>MKRLFLLSTVLFLLCSCSNDDGLKPGQPDGENTAVIPHFYGMARLENPAPETRGVANVLKTWNRPIAEESLTVKFLNGTEYYRELVKGTVKEWEKVAGVKFYFVQDNEDALIRIGFDCVSGMMSSWAITGTDHIQLYEQQQEPTVHFAQWHSVSDKIKRSDVLRAFGQVLGLELEFRHPNFTPGWITDENGNVDETKIREYWKKELGDYITWEELKKMVLDPLLDHAFLISKTNSYDAESVMTWPFYEMIAQNIPLIEYKEDCKSELSVRDKEFIRNIYGPTLGKWDPDDKYLKLIEFDYTGTTPEFTLTTTKNIAVIWDQDAEEATNYYLPVNVSSAYKFTATHTFAESKKHRIIIAEILDWRQEIPTESTALTAFDLTHGVGAENFDIKLLNKALESIRIIGGEGFISQEFNFTGYNNLRELYLVGTLDSRVTLENCENLEIFATSRSVYKPQTLKGPSGLTVASTPEANGYYKVEGPVAEWANESISIPEGIGKAEPTYSLSDLNGPGITIRNCGNLKEIGLENTRVKNIDFSNLPHLEYIYLSSTQSYLVGGGSRDNNGEYLCAAFSTLENRKDLPSGVIVLRGITRVTNPADYMYVFLNLEKFIQIDNQFKSKNWTAVWDSGLLLFAVAIP</sequence>
<dbReference type="HOGENOM" id="CLU_474617_0_0_10"/>
<dbReference type="SUPFAM" id="SSF55486">
    <property type="entry name" value="Metalloproteases ('zincins'), catalytic domain"/>
    <property type="match status" value="2"/>
</dbReference>
<reference evidence="1 2" key="1">
    <citation type="submission" date="2012-01" db="EMBL/GenBank/DDBJ databases">
        <title>The Genome Sequence of Odoribacter laneus YIT 12061.</title>
        <authorList>
            <consortium name="The Broad Institute Genome Sequencing Platform"/>
            <person name="Earl A."/>
            <person name="Ward D."/>
            <person name="Feldgarden M."/>
            <person name="Gevers D."/>
            <person name="Morotomi M."/>
            <person name="Young S.K."/>
            <person name="Zeng Q."/>
            <person name="Gargeya S."/>
            <person name="Fitzgerald M."/>
            <person name="Haas B."/>
            <person name="Abouelleil A."/>
            <person name="Alvarado L."/>
            <person name="Arachchi H.M."/>
            <person name="Berlin A."/>
            <person name="Chapman S.B."/>
            <person name="Gearin G."/>
            <person name="Goldberg J."/>
            <person name="Griggs A."/>
            <person name="Gujja S."/>
            <person name="Hansen M."/>
            <person name="Heiman D."/>
            <person name="Howarth C."/>
            <person name="Larimer J."/>
            <person name="Lui A."/>
            <person name="MacDonald P.J.P."/>
            <person name="McCowen C."/>
            <person name="Montmayeur A."/>
            <person name="Murphy C."/>
            <person name="Neiman D."/>
            <person name="Pearson M."/>
            <person name="Priest M."/>
            <person name="Roberts A."/>
            <person name="Saif S."/>
            <person name="Shea T."/>
            <person name="Sisk P."/>
            <person name="Stolte C."/>
            <person name="Sykes S."/>
            <person name="Wortman J."/>
            <person name="Nusbaum C."/>
            <person name="Birren B."/>
        </authorList>
    </citation>
    <scope>NUCLEOTIDE SEQUENCE [LARGE SCALE GENOMIC DNA]</scope>
    <source>
        <strain evidence="1 2">YIT 12061</strain>
    </source>
</reference>
<gene>
    <name evidence="1" type="ORF">HMPREF9449_01216</name>
</gene>
<dbReference type="InterPro" id="IPR024079">
    <property type="entry name" value="MetalloPept_cat_dom_sf"/>
</dbReference>
<comment type="caution">
    <text evidence="1">The sequence shown here is derived from an EMBL/GenBank/DDBJ whole genome shotgun (WGS) entry which is preliminary data.</text>
</comment>
<dbReference type="Gene3D" id="3.80.10.10">
    <property type="entry name" value="Ribonuclease Inhibitor"/>
    <property type="match status" value="1"/>
</dbReference>
<dbReference type="GeneID" id="98068799"/>
<dbReference type="Proteomes" id="UP000004892">
    <property type="component" value="Unassembled WGS sequence"/>
</dbReference>
<dbReference type="PATRIC" id="fig|742817.3.peg.1292"/>
<dbReference type="EMBL" id="ADMC01000017">
    <property type="protein sequence ID" value="EHP48853.1"/>
    <property type="molecule type" value="Genomic_DNA"/>
</dbReference>
<evidence type="ECO:0000313" key="2">
    <source>
        <dbReference type="Proteomes" id="UP000004892"/>
    </source>
</evidence>
<dbReference type="InterPro" id="IPR032675">
    <property type="entry name" value="LRR_dom_sf"/>
</dbReference>
<dbReference type="Gene3D" id="3.40.390.10">
    <property type="entry name" value="Collagenase (Catalytic Domain)"/>
    <property type="match status" value="1"/>
</dbReference>
<dbReference type="STRING" id="742817.HMPREF9449_01216"/>
<organism evidence="1 2">
    <name type="scientific">Odoribacter laneus YIT 12061</name>
    <dbReference type="NCBI Taxonomy" id="742817"/>
    <lineage>
        <taxon>Bacteria</taxon>
        <taxon>Pseudomonadati</taxon>
        <taxon>Bacteroidota</taxon>
        <taxon>Bacteroidia</taxon>
        <taxon>Bacteroidales</taxon>
        <taxon>Odoribacteraceae</taxon>
        <taxon>Odoribacter</taxon>
    </lineage>
</organism>